<protein>
    <recommendedName>
        <fullName evidence="4">DUF1109 domain-containing protein</fullName>
    </recommendedName>
</protein>
<name>A0A1S1HJ83_9SPHN</name>
<dbReference type="AlphaFoldDB" id="A0A1S1HJ83"/>
<dbReference type="RefSeq" id="WP_070934083.1">
    <property type="nucleotide sequence ID" value="NZ_MIPT01000001.1"/>
</dbReference>
<accession>A0A1S1HJ83</accession>
<evidence type="ECO:0000256" key="1">
    <source>
        <dbReference type="SAM" id="Phobius"/>
    </source>
</evidence>
<keyword evidence="1" id="KW-0812">Transmembrane</keyword>
<sequence length="213" mass="22533">MSNNALIHNLTADLTPVRLRSPWREASLLLALGALELALLLELGMMRHDMAQVIGSPYMLWKMGSLAILAGIASSVVIRSFSPLASPRRGLIFMLSLAGLAMIGGAFVASPADSDLSLLDRVSPAHGMLCAVSIAMLALPMLAMLAIQMRRAAPTHPAGSAIAAGLAAATCGALIFAFCCPMNDPLYIVIWYSAGCAAVTSMARWLLPQRFRL</sequence>
<evidence type="ECO:0008006" key="4">
    <source>
        <dbReference type="Google" id="ProtNLM"/>
    </source>
</evidence>
<reference evidence="2 3" key="1">
    <citation type="submission" date="2016-09" db="EMBL/GenBank/DDBJ databases">
        <title>Metabolic pathway, cell adaptation mechanisms and a novel monoxygenase revealed through proteogenomic-transcription analysis of a Sphingomonas haloaromaticamans strain degrading the fungicide ortho-phenylphenol.</title>
        <authorList>
            <person name="Perruchon C."/>
            <person name="Papadopoulou E.S."/>
            <person name="Rousidou C."/>
            <person name="Vasileiadis S."/>
            <person name="Tanou G."/>
            <person name="Amoutzias G."/>
            <person name="Molassiotis A."/>
            <person name="Karpouzas D.G."/>
        </authorList>
    </citation>
    <scope>NUCLEOTIDE SEQUENCE [LARGE SCALE GENOMIC DNA]</scope>
    <source>
        <strain evidence="2 3">P3</strain>
    </source>
</reference>
<evidence type="ECO:0000313" key="2">
    <source>
        <dbReference type="EMBL" id="OHT20590.1"/>
    </source>
</evidence>
<dbReference type="OrthoDB" id="7256301at2"/>
<keyword evidence="1" id="KW-1133">Transmembrane helix</keyword>
<organism evidence="2 3">
    <name type="scientific">Edaphosphingomonas haloaromaticamans</name>
    <dbReference type="NCBI Taxonomy" id="653954"/>
    <lineage>
        <taxon>Bacteria</taxon>
        <taxon>Pseudomonadati</taxon>
        <taxon>Pseudomonadota</taxon>
        <taxon>Alphaproteobacteria</taxon>
        <taxon>Sphingomonadales</taxon>
        <taxon>Rhizorhabdaceae</taxon>
        <taxon>Edaphosphingomonas</taxon>
    </lineage>
</organism>
<keyword evidence="1" id="KW-0472">Membrane</keyword>
<feature type="transmembrane region" description="Helical" evidence="1">
    <location>
        <begin position="185"/>
        <end position="207"/>
    </location>
</feature>
<feature type="transmembrane region" description="Helical" evidence="1">
    <location>
        <begin position="90"/>
        <end position="112"/>
    </location>
</feature>
<evidence type="ECO:0000313" key="3">
    <source>
        <dbReference type="Proteomes" id="UP000179467"/>
    </source>
</evidence>
<dbReference type="InterPro" id="IPR009495">
    <property type="entry name" value="NrsF"/>
</dbReference>
<dbReference type="Proteomes" id="UP000179467">
    <property type="component" value="Unassembled WGS sequence"/>
</dbReference>
<keyword evidence="3" id="KW-1185">Reference proteome</keyword>
<feature type="transmembrane region" description="Helical" evidence="1">
    <location>
        <begin position="159"/>
        <end position="179"/>
    </location>
</feature>
<comment type="caution">
    <text evidence="2">The sequence shown here is derived from an EMBL/GenBank/DDBJ whole genome shotgun (WGS) entry which is preliminary data.</text>
</comment>
<proteinExistence type="predicted"/>
<dbReference type="Pfam" id="PF06532">
    <property type="entry name" value="NrsF"/>
    <property type="match status" value="1"/>
</dbReference>
<feature type="transmembrane region" description="Helical" evidence="1">
    <location>
        <begin position="58"/>
        <end position="78"/>
    </location>
</feature>
<feature type="transmembrane region" description="Helical" evidence="1">
    <location>
        <begin position="28"/>
        <end position="46"/>
    </location>
</feature>
<dbReference type="EMBL" id="MIPT01000001">
    <property type="protein sequence ID" value="OHT20590.1"/>
    <property type="molecule type" value="Genomic_DNA"/>
</dbReference>
<gene>
    <name evidence="2" type="ORF">BHE75_02589</name>
</gene>
<feature type="transmembrane region" description="Helical" evidence="1">
    <location>
        <begin position="124"/>
        <end position="147"/>
    </location>
</feature>